<dbReference type="Pfam" id="PF02578">
    <property type="entry name" value="Cu-oxidase_4"/>
    <property type="match status" value="1"/>
</dbReference>
<accession>A0ABU9GP43</accession>
<dbReference type="InterPro" id="IPR038371">
    <property type="entry name" value="Cu_polyphenol_OxRdtase_sf"/>
</dbReference>
<organism evidence="11 12">
    <name type="scientific">Psychromonas aquatilis</name>
    <dbReference type="NCBI Taxonomy" id="2005072"/>
    <lineage>
        <taxon>Bacteria</taxon>
        <taxon>Pseudomonadati</taxon>
        <taxon>Pseudomonadota</taxon>
        <taxon>Gammaproteobacteria</taxon>
        <taxon>Alteromonadales</taxon>
        <taxon>Psychromonadaceae</taxon>
        <taxon>Psychromonas</taxon>
    </lineage>
</organism>
<gene>
    <name evidence="11" type="primary">pgeF</name>
    <name evidence="11" type="ORF">V6256_05400</name>
</gene>
<dbReference type="Gene3D" id="3.60.140.10">
    <property type="entry name" value="CNF1/YfiH-like putative cysteine hydrolases"/>
    <property type="match status" value="1"/>
</dbReference>
<evidence type="ECO:0000256" key="10">
    <source>
        <dbReference type="RuleBase" id="RU361274"/>
    </source>
</evidence>
<dbReference type="InterPro" id="IPR011324">
    <property type="entry name" value="Cytotoxic_necrot_fac-like_cat"/>
</dbReference>
<evidence type="ECO:0000256" key="5">
    <source>
        <dbReference type="ARBA" id="ARBA00022801"/>
    </source>
</evidence>
<comment type="catalytic activity">
    <reaction evidence="1">
        <text>inosine + phosphate = alpha-D-ribose 1-phosphate + hypoxanthine</text>
        <dbReference type="Rhea" id="RHEA:27646"/>
        <dbReference type="ChEBI" id="CHEBI:17368"/>
        <dbReference type="ChEBI" id="CHEBI:17596"/>
        <dbReference type="ChEBI" id="CHEBI:43474"/>
        <dbReference type="ChEBI" id="CHEBI:57720"/>
        <dbReference type="EC" id="2.4.2.1"/>
    </reaction>
    <physiologicalReaction direction="left-to-right" evidence="1">
        <dbReference type="Rhea" id="RHEA:27647"/>
    </physiologicalReaction>
</comment>
<proteinExistence type="inferred from homology"/>
<name>A0ABU9GP43_9GAMM</name>
<evidence type="ECO:0000256" key="7">
    <source>
        <dbReference type="ARBA" id="ARBA00047989"/>
    </source>
</evidence>
<comment type="catalytic activity">
    <reaction evidence="7">
        <text>adenosine + H2O + H(+) = inosine + NH4(+)</text>
        <dbReference type="Rhea" id="RHEA:24408"/>
        <dbReference type="ChEBI" id="CHEBI:15377"/>
        <dbReference type="ChEBI" id="CHEBI:15378"/>
        <dbReference type="ChEBI" id="CHEBI:16335"/>
        <dbReference type="ChEBI" id="CHEBI:17596"/>
        <dbReference type="ChEBI" id="CHEBI:28938"/>
        <dbReference type="EC" id="3.5.4.4"/>
    </reaction>
    <physiologicalReaction direction="left-to-right" evidence="7">
        <dbReference type="Rhea" id="RHEA:24409"/>
    </physiologicalReaction>
</comment>
<keyword evidence="12" id="KW-1185">Reference proteome</keyword>
<dbReference type="EMBL" id="JBAKAZ010000013">
    <property type="protein sequence ID" value="MEL0629040.1"/>
    <property type="molecule type" value="Genomic_DNA"/>
</dbReference>
<dbReference type="Proteomes" id="UP001369082">
    <property type="component" value="Unassembled WGS sequence"/>
</dbReference>
<sequence>MQFIQPKWAAPAHIHAYSTTRCGGVSVNEFKGLNLGGHVKDDPKHVSTNRQILVEQFPNSHDFCWLNQVHGCELIKLTSNTPDNLNADASWSDSNQRTCVVMTADCLPVLVTDKAGLFVAAIHAGWRGLYDGIIEKSIDKICAELKVEAHNLLVWLGPCIGPTAFEVGDEVRTLFISENSQSDAAFVAHNDKWLANLHQLAKLRLARFKGITITESELCTYNDPALFYSYRRDGQTGRLATFIWID</sequence>
<dbReference type="CDD" id="cd16833">
    <property type="entry name" value="YfiH"/>
    <property type="match status" value="1"/>
</dbReference>
<keyword evidence="4" id="KW-0479">Metal-binding</keyword>
<comment type="caution">
    <text evidence="11">The sequence shown here is derived from an EMBL/GenBank/DDBJ whole genome shotgun (WGS) entry which is preliminary data.</text>
</comment>
<evidence type="ECO:0000256" key="1">
    <source>
        <dbReference type="ARBA" id="ARBA00000553"/>
    </source>
</evidence>
<comment type="catalytic activity">
    <reaction evidence="9">
        <text>S-methyl-5'-thioadenosine + phosphate = 5-(methylsulfanyl)-alpha-D-ribose 1-phosphate + adenine</text>
        <dbReference type="Rhea" id="RHEA:11852"/>
        <dbReference type="ChEBI" id="CHEBI:16708"/>
        <dbReference type="ChEBI" id="CHEBI:17509"/>
        <dbReference type="ChEBI" id="CHEBI:43474"/>
        <dbReference type="ChEBI" id="CHEBI:58533"/>
        <dbReference type="EC" id="2.4.2.28"/>
    </reaction>
    <physiologicalReaction direction="left-to-right" evidence="9">
        <dbReference type="Rhea" id="RHEA:11853"/>
    </physiologicalReaction>
</comment>
<dbReference type="PANTHER" id="PTHR30616">
    <property type="entry name" value="UNCHARACTERIZED PROTEIN YFIH"/>
    <property type="match status" value="1"/>
</dbReference>
<reference evidence="11 12" key="1">
    <citation type="submission" date="2024-02" db="EMBL/GenBank/DDBJ databases">
        <title>Bacteria isolated from the canopy kelp, Nereocystis luetkeana.</title>
        <authorList>
            <person name="Pfister C.A."/>
            <person name="Younker I.T."/>
            <person name="Light S.H."/>
        </authorList>
    </citation>
    <scope>NUCLEOTIDE SEQUENCE [LARGE SCALE GENOMIC DNA]</scope>
    <source>
        <strain evidence="11 12">TI.1.05</strain>
    </source>
</reference>
<comment type="similarity">
    <text evidence="2 10">Belongs to the purine nucleoside phosphorylase YfiH/LACC1 family.</text>
</comment>
<dbReference type="SUPFAM" id="SSF64438">
    <property type="entry name" value="CNF1/YfiH-like putative cysteine hydrolases"/>
    <property type="match status" value="1"/>
</dbReference>
<dbReference type="InterPro" id="IPR003730">
    <property type="entry name" value="Cu_polyphenol_OxRdtase"/>
</dbReference>
<evidence type="ECO:0000256" key="2">
    <source>
        <dbReference type="ARBA" id="ARBA00007353"/>
    </source>
</evidence>
<evidence type="ECO:0000256" key="6">
    <source>
        <dbReference type="ARBA" id="ARBA00022833"/>
    </source>
</evidence>
<comment type="catalytic activity">
    <reaction evidence="8">
        <text>adenosine + phosphate = alpha-D-ribose 1-phosphate + adenine</text>
        <dbReference type="Rhea" id="RHEA:27642"/>
        <dbReference type="ChEBI" id="CHEBI:16335"/>
        <dbReference type="ChEBI" id="CHEBI:16708"/>
        <dbReference type="ChEBI" id="CHEBI:43474"/>
        <dbReference type="ChEBI" id="CHEBI:57720"/>
        <dbReference type="EC" id="2.4.2.1"/>
    </reaction>
    <physiologicalReaction direction="left-to-right" evidence="8">
        <dbReference type="Rhea" id="RHEA:27643"/>
    </physiologicalReaction>
</comment>
<evidence type="ECO:0000313" key="12">
    <source>
        <dbReference type="Proteomes" id="UP001369082"/>
    </source>
</evidence>
<protein>
    <recommendedName>
        <fullName evidence="10">Purine nucleoside phosphorylase</fullName>
    </recommendedName>
</protein>
<dbReference type="NCBIfam" id="TIGR00726">
    <property type="entry name" value="peptidoglycan editing factor PgeF"/>
    <property type="match status" value="1"/>
</dbReference>
<keyword evidence="3" id="KW-0808">Transferase</keyword>
<evidence type="ECO:0000256" key="8">
    <source>
        <dbReference type="ARBA" id="ARBA00048968"/>
    </source>
</evidence>
<keyword evidence="6" id="KW-0862">Zinc</keyword>
<evidence type="ECO:0000256" key="9">
    <source>
        <dbReference type="ARBA" id="ARBA00049893"/>
    </source>
</evidence>
<evidence type="ECO:0000313" key="11">
    <source>
        <dbReference type="EMBL" id="MEL0629040.1"/>
    </source>
</evidence>
<dbReference type="RefSeq" id="WP_341597053.1">
    <property type="nucleotide sequence ID" value="NZ_JBAKAZ010000013.1"/>
</dbReference>
<evidence type="ECO:0000256" key="4">
    <source>
        <dbReference type="ARBA" id="ARBA00022723"/>
    </source>
</evidence>
<dbReference type="PANTHER" id="PTHR30616:SF2">
    <property type="entry name" value="PURINE NUCLEOSIDE PHOSPHORYLASE LACC1"/>
    <property type="match status" value="1"/>
</dbReference>
<keyword evidence="5" id="KW-0378">Hydrolase</keyword>
<evidence type="ECO:0000256" key="3">
    <source>
        <dbReference type="ARBA" id="ARBA00022679"/>
    </source>
</evidence>